<dbReference type="PANTHER" id="PTHR48021:SF1">
    <property type="entry name" value="GH07001P-RELATED"/>
    <property type="match status" value="1"/>
</dbReference>
<feature type="transmembrane region" description="Helical" evidence="2">
    <location>
        <begin position="9"/>
        <end position="29"/>
    </location>
</feature>
<dbReference type="PANTHER" id="PTHR48021">
    <property type="match status" value="1"/>
</dbReference>
<feature type="transmembrane region" description="Helical" evidence="2">
    <location>
        <begin position="165"/>
        <end position="182"/>
    </location>
</feature>
<dbReference type="PRINTS" id="PR00171">
    <property type="entry name" value="SUGRTRNSPORT"/>
</dbReference>
<dbReference type="InterPro" id="IPR020846">
    <property type="entry name" value="MFS_dom"/>
</dbReference>
<feature type="transmembrane region" description="Helical" evidence="2">
    <location>
        <begin position="364"/>
        <end position="385"/>
    </location>
</feature>
<dbReference type="InterPro" id="IPR011701">
    <property type="entry name" value="MFS"/>
</dbReference>
<gene>
    <name evidence="4" type="ORF">TRFO_09999</name>
</gene>
<sequence>MVELCRIELIYAAILVICSMNVGFIMAYPSVSNDGFKESFSISKNEARIFETMSYITAIAGPYISDFILNFCGRKTAMFGFTVFCTILWFVYPSMNGNTFWIGYVDRAFMGFLLGAYSALIPLYLVELTPPKASGFFGSFYQSGLFFGTVSCQLIGVYLDWKNMSYIGGGICLLFLFMVWFIPDSPAVVSARSAPESIFQKEYMKKLVYGLILFFFQSFTGYCHVMSTIYDVFMKAGIVFPKLMANSIAGTVAVVSAFIGGFVIQWLGRKVSWIISSAGITISHLIQAVSLKTDMPNWIPFFTLLLFLFSFSVSMGSYPYFAMAETMPTPVRSIAVTIAASESWGFYLLHFMLNEVISELIGEFALVITYMGIAVCSCVFGFFFVETPDFNAIGADLYHDMNEMRSSDIDE</sequence>
<protein>
    <submittedName>
        <fullName evidence="4">Major facilitator superfamily transporter</fullName>
    </submittedName>
</protein>
<evidence type="ECO:0000313" key="5">
    <source>
        <dbReference type="Proteomes" id="UP000179807"/>
    </source>
</evidence>
<keyword evidence="2" id="KW-0812">Transmembrane</keyword>
<dbReference type="InterPro" id="IPR003663">
    <property type="entry name" value="Sugar/inositol_transpt"/>
</dbReference>
<keyword evidence="5" id="KW-1185">Reference proteome</keyword>
<proteinExistence type="predicted"/>
<evidence type="ECO:0000256" key="2">
    <source>
        <dbReference type="SAM" id="Phobius"/>
    </source>
</evidence>
<feature type="transmembrane region" description="Helical" evidence="2">
    <location>
        <begin position="49"/>
        <end position="69"/>
    </location>
</feature>
<feature type="transmembrane region" description="Helical" evidence="2">
    <location>
        <begin position="271"/>
        <end position="289"/>
    </location>
</feature>
<comment type="caution">
    <text evidence="4">The sequence shown here is derived from an EMBL/GenBank/DDBJ whole genome shotgun (WGS) entry which is preliminary data.</text>
</comment>
<dbReference type="InterPro" id="IPR050549">
    <property type="entry name" value="MFS_Trehalose_Transporter"/>
</dbReference>
<dbReference type="AlphaFoldDB" id="A0A1J4JFV6"/>
<dbReference type="Pfam" id="PF07690">
    <property type="entry name" value="MFS_1"/>
    <property type="match status" value="1"/>
</dbReference>
<dbReference type="VEuPathDB" id="TrichDB:TRFO_09999"/>
<evidence type="ECO:0000259" key="3">
    <source>
        <dbReference type="PROSITE" id="PS50850"/>
    </source>
</evidence>
<feature type="transmembrane region" description="Helical" evidence="2">
    <location>
        <begin position="107"/>
        <end position="126"/>
    </location>
</feature>
<name>A0A1J4JFV6_9EUKA</name>
<feature type="transmembrane region" description="Helical" evidence="2">
    <location>
        <begin position="138"/>
        <end position="159"/>
    </location>
</feature>
<feature type="transmembrane region" description="Helical" evidence="2">
    <location>
        <begin position="247"/>
        <end position="264"/>
    </location>
</feature>
<feature type="transmembrane region" description="Helical" evidence="2">
    <location>
        <begin position="76"/>
        <end position="95"/>
    </location>
</feature>
<dbReference type="GeneID" id="94829894"/>
<comment type="subcellular location">
    <subcellularLocation>
        <location evidence="1">Membrane</location>
        <topology evidence="1">Multi-pass membrane protein</topology>
    </subcellularLocation>
</comment>
<dbReference type="PROSITE" id="PS50850">
    <property type="entry name" value="MFS"/>
    <property type="match status" value="1"/>
</dbReference>
<dbReference type="InterPro" id="IPR036259">
    <property type="entry name" value="MFS_trans_sf"/>
</dbReference>
<keyword evidence="2" id="KW-0472">Membrane</keyword>
<accession>A0A1J4JFV6</accession>
<feature type="transmembrane region" description="Helical" evidence="2">
    <location>
        <begin position="207"/>
        <end position="227"/>
    </location>
</feature>
<dbReference type="GO" id="GO:0016020">
    <property type="term" value="C:membrane"/>
    <property type="evidence" value="ECO:0007669"/>
    <property type="project" value="UniProtKB-SubCell"/>
</dbReference>
<feature type="transmembrane region" description="Helical" evidence="2">
    <location>
        <begin position="301"/>
        <end position="321"/>
    </location>
</feature>
<dbReference type="EMBL" id="MLAK01001182">
    <property type="protein sequence ID" value="OHS96349.1"/>
    <property type="molecule type" value="Genomic_DNA"/>
</dbReference>
<evidence type="ECO:0000256" key="1">
    <source>
        <dbReference type="ARBA" id="ARBA00004141"/>
    </source>
</evidence>
<feature type="transmembrane region" description="Helical" evidence="2">
    <location>
        <begin position="333"/>
        <end position="352"/>
    </location>
</feature>
<dbReference type="Proteomes" id="UP000179807">
    <property type="component" value="Unassembled WGS sequence"/>
</dbReference>
<keyword evidence="2" id="KW-1133">Transmembrane helix</keyword>
<evidence type="ECO:0000313" key="4">
    <source>
        <dbReference type="EMBL" id="OHS96349.1"/>
    </source>
</evidence>
<dbReference type="GO" id="GO:0022857">
    <property type="term" value="F:transmembrane transporter activity"/>
    <property type="evidence" value="ECO:0007669"/>
    <property type="project" value="InterPro"/>
</dbReference>
<dbReference type="OrthoDB" id="6133115at2759"/>
<dbReference type="SUPFAM" id="SSF103473">
    <property type="entry name" value="MFS general substrate transporter"/>
    <property type="match status" value="1"/>
</dbReference>
<feature type="domain" description="Major facilitator superfamily (MFS) profile" evidence="3">
    <location>
        <begin position="7"/>
        <end position="389"/>
    </location>
</feature>
<dbReference type="Gene3D" id="1.20.1250.20">
    <property type="entry name" value="MFS general substrate transporter like domains"/>
    <property type="match status" value="2"/>
</dbReference>
<reference evidence="4" key="1">
    <citation type="submission" date="2016-10" db="EMBL/GenBank/DDBJ databases">
        <authorList>
            <person name="Benchimol M."/>
            <person name="Almeida L.G."/>
            <person name="Vasconcelos A.T."/>
            <person name="Perreira-Neves A."/>
            <person name="Rosa I.A."/>
            <person name="Tasca T."/>
            <person name="Bogo M.R."/>
            <person name="de Souza W."/>
        </authorList>
    </citation>
    <scope>NUCLEOTIDE SEQUENCE [LARGE SCALE GENOMIC DNA]</scope>
    <source>
        <strain evidence="4">K</strain>
    </source>
</reference>
<organism evidence="4 5">
    <name type="scientific">Tritrichomonas foetus</name>
    <dbReference type="NCBI Taxonomy" id="1144522"/>
    <lineage>
        <taxon>Eukaryota</taxon>
        <taxon>Metamonada</taxon>
        <taxon>Parabasalia</taxon>
        <taxon>Tritrichomonadida</taxon>
        <taxon>Tritrichomonadidae</taxon>
        <taxon>Tritrichomonas</taxon>
    </lineage>
</organism>
<dbReference type="RefSeq" id="XP_068349486.1">
    <property type="nucleotide sequence ID" value="XM_068495190.1"/>
</dbReference>